<keyword evidence="5 6" id="KW-0949">S-adenosyl-L-methionine</keyword>
<keyword evidence="4 6" id="KW-0808">Transferase</keyword>
<keyword evidence="9" id="KW-1185">Reference proteome</keyword>
<feature type="binding site" evidence="6">
    <location>
        <position position="79"/>
    </location>
    <ligand>
        <name>S-adenosyl-L-methionine</name>
        <dbReference type="ChEBI" id="CHEBI:59789"/>
    </ligand>
</feature>
<feature type="binding site" evidence="6">
    <location>
        <begin position="130"/>
        <end position="131"/>
    </location>
    <ligand>
        <name>S-adenosyl-L-methionine</name>
        <dbReference type="ChEBI" id="CHEBI:59789"/>
    </ligand>
</feature>
<dbReference type="Proteomes" id="UP000199387">
    <property type="component" value="Unassembled WGS sequence"/>
</dbReference>
<dbReference type="RefSeq" id="WP_091572862.1">
    <property type="nucleotide sequence ID" value="NZ_FMZA01000024.1"/>
</dbReference>
<dbReference type="InterPro" id="IPR029063">
    <property type="entry name" value="SAM-dependent_MTases_sf"/>
</dbReference>
<dbReference type="SUPFAM" id="SSF53335">
    <property type="entry name" value="S-adenosyl-L-methionine-dependent methyltransferases"/>
    <property type="match status" value="1"/>
</dbReference>
<gene>
    <name evidence="6" type="primary">rsmG</name>
    <name evidence="8" type="ORF">SAMN04488112_1242</name>
</gene>
<dbReference type="OrthoDB" id="9808773at2"/>
<dbReference type="FunFam" id="3.40.50.150:FF:000041">
    <property type="entry name" value="Ribosomal RNA small subunit methyltransferase G"/>
    <property type="match status" value="1"/>
</dbReference>
<feature type="binding site" evidence="6">
    <location>
        <position position="84"/>
    </location>
    <ligand>
        <name>S-adenosyl-L-methionine</name>
        <dbReference type="ChEBI" id="CHEBI:59789"/>
    </ligand>
</feature>
<evidence type="ECO:0000256" key="1">
    <source>
        <dbReference type="ARBA" id="ARBA00022490"/>
    </source>
</evidence>
<name>A0A1G6QV86_9BACL</name>
<dbReference type="EMBL" id="FMZA01000024">
    <property type="protein sequence ID" value="SDC95626.1"/>
    <property type="molecule type" value="Genomic_DNA"/>
</dbReference>
<dbReference type="PIRSF" id="PIRSF003078">
    <property type="entry name" value="GidB"/>
    <property type="match status" value="1"/>
</dbReference>
<dbReference type="PANTHER" id="PTHR31760">
    <property type="entry name" value="S-ADENOSYL-L-METHIONINE-DEPENDENT METHYLTRANSFERASES SUPERFAMILY PROTEIN"/>
    <property type="match status" value="1"/>
</dbReference>
<evidence type="ECO:0000256" key="2">
    <source>
        <dbReference type="ARBA" id="ARBA00022552"/>
    </source>
</evidence>
<dbReference type="InterPro" id="IPR003682">
    <property type="entry name" value="rRNA_ssu_MeTfrase_G"/>
</dbReference>
<keyword evidence="3 6" id="KW-0489">Methyltransferase</keyword>
<accession>A0A1G6QV86</accession>
<comment type="subcellular location">
    <subcellularLocation>
        <location evidence="6">Cytoplasm</location>
    </subcellularLocation>
</comment>
<sequence length="240" mass="27051">MDYRNWLGGQAREYLGLELNGEQLDQFGRYYQRLVEGNRRLNLTAITEEKDVYIKHFYDSLTLTVRLPVTQLESVIDVGTGAGFPGIPLKIAFPHLQVVLLDSLNKRISFLQQLTEELGLTGVECVHGRAEEVARRRQYRESFDLATARAVARLNVLAEYCLPFVRVGGWFTAMKGPDISEEIEESNRAVEKLGGADVDPVSLSLPQGLGERHLLMIRKESPTPKTYPRKPGTPSRKPII</sequence>
<dbReference type="Gene3D" id="3.40.50.150">
    <property type="entry name" value="Vaccinia Virus protein VP39"/>
    <property type="match status" value="1"/>
</dbReference>
<keyword evidence="2 6" id="KW-0698">rRNA processing</keyword>
<dbReference type="CDD" id="cd02440">
    <property type="entry name" value="AdoMet_MTases"/>
    <property type="match status" value="1"/>
</dbReference>
<keyword evidence="1 6" id="KW-0963">Cytoplasm</keyword>
<dbReference type="EC" id="2.1.1.-" evidence="6"/>
<feature type="region of interest" description="Disordered" evidence="7">
    <location>
        <begin position="220"/>
        <end position="240"/>
    </location>
</feature>
<dbReference type="PANTHER" id="PTHR31760:SF0">
    <property type="entry name" value="S-ADENOSYL-L-METHIONINE-DEPENDENT METHYLTRANSFERASES SUPERFAMILY PROTEIN"/>
    <property type="match status" value="1"/>
</dbReference>
<dbReference type="NCBIfam" id="TIGR00138">
    <property type="entry name" value="rsmG_gidB"/>
    <property type="match status" value="1"/>
</dbReference>
<evidence type="ECO:0000256" key="6">
    <source>
        <dbReference type="HAMAP-Rule" id="MF_00074"/>
    </source>
</evidence>
<evidence type="ECO:0000256" key="7">
    <source>
        <dbReference type="SAM" id="MobiDB-lite"/>
    </source>
</evidence>
<dbReference type="Pfam" id="PF02527">
    <property type="entry name" value="GidB"/>
    <property type="match status" value="1"/>
</dbReference>
<dbReference type="GO" id="GO:0005829">
    <property type="term" value="C:cytosol"/>
    <property type="evidence" value="ECO:0007669"/>
    <property type="project" value="TreeGrafter"/>
</dbReference>
<proteinExistence type="inferred from homology"/>
<dbReference type="STRING" id="1236220.SAMN04488112_1242"/>
<evidence type="ECO:0000256" key="4">
    <source>
        <dbReference type="ARBA" id="ARBA00022679"/>
    </source>
</evidence>
<organism evidence="8 9">
    <name type="scientific">Melghirimyces thermohalophilus</name>
    <dbReference type="NCBI Taxonomy" id="1236220"/>
    <lineage>
        <taxon>Bacteria</taxon>
        <taxon>Bacillati</taxon>
        <taxon>Bacillota</taxon>
        <taxon>Bacilli</taxon>
        <taxon>Bacillales</taxon>
        <taxon>Thermoactinomycetaceae</taxon>
        <taxon>Melghirimyces</taxon>
    </lineage>
</organism>
<dbReference type="GO" id="GO:0070043">
    <property type="term" value="F:rRNA (guanine-N7-)-methyltransferase activity"/>
    <property type="evidence" value="ECO:0007669"/>
    <property type="project" value="UniProtKB-UniRule"/>
</dbReference>
<evidence type="ECO:0000256" key="3">
    <source>
        <dbReference type="ARBA" id="ARBA00022603"/>
    </source>
</evidence>
<evidence type="ECO:0000313" key="9">
    <source>
        <dbReference type="Proteomes" id="UP000199387"/>
    </source>
</evidence>
<reference evidence="8 9" key="1">
    <citation type="submission" date="2016-10" db="EMBL/GenBank/DDBJ databases">
        <authorList>
            <person name="de Groot N.N."/>
        </authorList>
    </citation>
    <scope>NUCLEOTIDE SEQUENCE [LARGE SCALE GENOMIC DNA]</scope>
    <source>
        <strain evidence="8 9">DSM 45514</strain>
    </source>
</reference>
<comment type="similarity">
    <text evidence="6">Belongs to the methyltransferase superfamily. RNA methyltransferase RsmG family.</text>
</comment>
<protein>
    <recommendedName>
        <fullName evidence="6">Ribosomal RNA small subunit methyltransferase G</fullName>
        <ecNumber evidence="6">2.1.1.-</ecNumber>
    </recommendedName>
    <alternativeName>
        <fullName evidence="6">16S rRNA 7-methylguanosine methyltransferase</fullName>
        <shortName evidence="6">16S rRNA m7G methyltransferase</shortName>
    </alternativeName>
</protein>
<feature type="binding site" evidence="6">
    <location>
        <position position="149"/>
    </location>
    <ligand>
        <name>S-adenosyl-L-methionine</name>
        <dbReference type="ChEBI" id="CHEBI:59789"/>
    </ligand>
</feature>
<comment type="function">
    <text evidence="6">Specifically methylates the N7 position of guanine in position 535 of 16S rRNA.</text>
</comment>
<comment type="caution">
    <text evidence="6">Lacks conserved residue(s) required for the propagation of feature annotation.</text>
</comment>
<evidence type="ECO:0000256" key="5">
    <source>
        <dbReference type="ARBA" id="ARBA00022691"/>
    </source>
</evidence>
<evidence type="ECO:0000313" key="8">
    <source>
        <dbReference type="EMBL" id="SDC95626.1"/>
    </source>
</evidence>
<dbReference type="HAMAP" id="MF_00074">
    <property type="entry name" value="16SrRNA_methyltr_G"/>
    <property type="match status" value="1"/>
</dbReference>
<dbReference type="AlphaFoldDB" id="A0A1G6QV86"/>